<evidence type="ECO:0000256" key="12">
    <source>
        <dbReference type="ARBA" id="ARBA00022833"/>
    </source>
</evidence>
<dbReference type="InterPro" id="IPR029000">
    <property type="entry name" value="Cyclophilin-like_dom_sf"/>
</dbReference>
<feature type="compositionally biased region" description="Acidic residues" evidence="26">
    <location>
        <begin position="3141"/>
        <end position="3156"/>
    </location>
</feature>
<feature type="compositionally biased region" description="Polar residues" evidence="26">
    <location>
        <begin position="2188"/>
        <end position="2198"/>
    </location>
</feature>
<feature type="compositionally biased region" description="Low complexity" evidence="26">
    <location>
        <begin position="1021"/>
        <end position="1037"/>
    </location>
</feature>
<dbReference type="GO" id="GO:0005096">
    <property type="term" value="F:GTPase activator activity"/>
    <property type="evidence" value="ECO:0007669"/>
    <property type="project" value="TreeGrafter"/>
</dbReference>
<dbReference type="GO" id="GO:0008270">
    <property type="term" value="F:zinc ion binding"/>
    <property type="evidence" value="ECO:0007669"/>
    <property type="project" value="UniProtKB-KW"/>
</dbReference>
<dbReference type="Gene3D" id="2.30.29.30">
    <property type="entry name" value="Pleckstrin-homology domain (PH domain)/Phosphotyrosine-binding domain (PTB)"/>
    <property type="match status" value="4"/>
</dbReference>
<dbReference type="CDD" id="cd13176">
    <property type="entry name" value="RanBD_RanBP2-like"/>
    <property type="match status" value="2"/>
</dbReference>
<feature type="domain" description="RanBP2-type" evidence="29">
    <location>
        <begin position="1487"/>
        <end position="1516"/>
    </location>
</feature>
<keyword evidence="6" id="KW-0808">Transferase</keyword>
<evidence type="ECO:0000313" key="31">
    <source>
        <dbReference type="RefSeq" id="XP_032827909.1"/>
    </source>
</evidence>
<dbReference type="SUPFAM" id="SSF50891">
    <property type="entry name" value="Cyclophilin-like"/>
    <property type="match status" value="1"/>
</dbReference>
<feature type="region of interest" description="Disordered" evidence="26">
    <location>
        <begin position="1044"/>
        <end position="1104"/>
    </location>
</feature>
<feature type="compositionally biased region" description="Basic and acidic residues" evidence="26">
    <location>
        <begin position="2638"/>
        <end position="2647"/>
    </location>
</feature>
<reference evidence="31" key="1">
    <citation type="submission" date="2025-08" db="UniProtKB">
        <authorList>
            <consortium name="RefSeq"/>
        </authorList>
    </citation>
    <scope>IDENTIFICATION</scope>
    <source>
        <tissue evidence="31">Sperm</tissue>
    </source>
</reference>
<evidence type="ECO:0000256" key="18">
    <source>
        <dbReference type="ARBA" id="ARBA00023157"/>
    </source>
</evidence>
<evidence type="ECO:0000256" key="16">
    <source>
        <dbReference type="ARBA" id="ARBA00023132"/>
    </source>
</evidence>
<evidence type="ECO:0000256" key="1">
    <source>
        <dbReference type="ARBA" id="ARBA00004126"/>
    </source>
</evidence>
<dbReference type="InterPro" id="IPR019734">
    <property type="entry name" value="TPR_rpt"/>
</dbReference>
<feature type="compositionally biased region" description="Low complexity" evidence="26">
    <location>
        <begin position="2973"/>
        <end position="2984"/>
    </location>
</feature>
<feature type="compositionally biased region" description="Low complexity" evidence="26">
    <location>
        <begin position="2943"/>
        <end position="2959"/>
    </location>
</feature>
<comment type="pathway">
    <text evidence="20">Protein modification.</text>
</comment>
<dbReference type="GO" id="GO:0005643">
    <property type="term" value="C:nuclear pore"/>
    <property type="evidence" value="ECO:0007669"/>
    <property type="project" value="UniProtKB-SubCell"/>
</dbReference>
<proteinExistence type="inferred from homology"/>
<feature type="region of interest" description="Disordered" evidence="26">
    <location>
        <begin position="905"/>
        <end position="960"/>
    </location>
</feature>
<dbReference type="SUPFAM" id="SSF50729">
    <property type="entry name" value="PH domain-like"/>
    <property type="match status" value="4"/>
</dbReference>
<dbReference type="FunFam" id="2.30.29.30:FF:000018">
    <property type="entry name" value="E3 SUMO-protein ligase RanBP2"/>
    <property type="match status" value="4"/>
</dbReference>
<dbReference type="GO" id="GO:0031965">
    <property type="term" value="C:nuclear membrane"/>
    <property type="evidence" value="ECO:0007669"/>
    <property type="project" value="UniProtKB-SubCell"/>
</dbReference>
<evidence type="ECO:0000256" key="5">
    <source>
        <dbReference type="ARBA" id="ARBA00022553"/>
    </source>
</evidence>
<dbReference type="PANTHER" id="PTHR23138">
    <property type="entry name" value="RAN BINDING PROTEIN"/>
    <property type="match status" value="1"/>
</dbReference>
<dbReference type="GO" id="GO:0051028">
    <property type="term" value="P:mRNA transport"/>
    <property type="evidence" value="ECO:0007669"/>
    <property type="project" value="UniProtKB-KW"/>
</dbReference>
<keyword evidence="31" id="KW-0436">Ligase</keyword>
<dbReference type="GO" id="GO:0016874">
    <property type="term" value="F:ligase activity"/>
    <property type="evidence" value="ECO:0007669"/>
    <property type="project" value="UniProtKB-KW"/>
</dbReference>
<keyword evidence="5" id="KW-0597">Phosphoprotein</keyword>
<keyword evidence="14" id="KW-0694">RNA-binding</keyword>
<keyword evidence="16" id="KW-0811">Translocation</keyword>
<dbReference type="InterPro" id="IPR000156">
    <property type="entry name" value="Ran_bind_dom"/>
</dbReference>
<keyword evidence="19" id="KW-0539">Nucleus</keyword>
<name>A0AAJ7U2B3_PETMA</name>
<dbReference type="FunFam" id="4.10.1060.10:FF:000003">
    <property type="entry name" value="E3 SUMO-protein ligase RanBP2"/>
    <property type="match status" value="4"/>
</dbReference>
<feature type="domain" description="RanBD1" evidence="28">
    <location>
        <begin position="3164"/>
        <end position="3299"/>
    </location>
</feature>
<evidence type="ECO:0000256" key="7">
    <source>
        <dbReference type="ARBA" id="ARBA00022723"/>
    </source>
</evidence>
<dbReference type="PROSITE" id="PS50196">
    <property type="entry name" value="RANBD1"/>
    <property type="match status" value="4"/>
</dbReference>
<feature type="region of interest" description="Disordered" evidence="26">
    <location>
        <begin position="2901"/>
        <end position="2997"/>
    </location>
</feature>
<dbReference type="PROSITE" id="PS50199">
    <property type="entry name" value="ZF_RANBP2_2"/>
    <property type="match status" value="5"/>
</dbReference>
<evidence type="ECO:0000256" key="3">
    <source>
        <dbReference type="ARBA" id="ARBA00022448"/>
    </source>
</evidence>
<keyword evidence="30" id="KW-1185">Reference proteome</keyword>
<dbReference type="SUPFAM" id="SSF48452">
    <property type="entry name" value="TPR-like"/>
    <property type="match status" value="1"/>
</dbReference>
<feature type="domain" description="RanBP2-type" evidence="29">
    <location>
        <begin position="1688"/>
        <end position="1717"/>
    </location>
</feature>
<dbReference type="FunFam" id="2.40.100.10:FF:000020">
    <property type="entry name" value="E3 SUMO-protein ligase RanBP2"/>
    <property type="match status" value="1"/>
</dbReference>
<keyword evidence="12" id="KW-0862">Zinc</keyword>
<feature type="region of interest" description="Disordered" evidence="26">
    <location>
        <begin position="1142"/>
        <end position="1173"/>
    </location>
</feature>
<evidence type="ECO:0000313" key="30">
    <source>
        <dbReference type="Proteomes" id="UP001318040"/>
    </source>
</evidence>
<feature type="region of interest" description="Disordered" evidence="26">
    <location>
        <begin position="755"/>
        <end position="803"/>
    </location>
</feature>
<evidence type="ECO:0000256" key="19">
    <source>
        <dbReference type="ARBA" id="ARBA00023242"/>
    </source>
</evidence>
<feature type="compositionally biased region" description="Low complexity" evidence="26">
    <location>
        <begin position="1407"/>
        <end position="1418"/>
    </location>
</feature>
<dbReference type="GO" id="GO:0003755">
    <property type="term" value="F:peptidyl-prolyl cis-trans isomerase activity"/>
    <property type="evidence" value="ECO:0007669"/>
    <property type="project" value="InterPro"/>
</dbReference>
<evidence type="ECO:0000256" key="10">
    <source>
        <dbReference type="ARBA" id="ARBA00022786"/>
    </source>
</evidence>
<keyword evidence="17" id="KW-0472">Membrane</keyword>
<feature type="compositionally biased region" description="Acidic residues" evidence="26">
    <location>
        <begin position="2253"/>
        <end position="2265"/>
    </location>
</feature>
<organism evidence="30 31">
    <name type="scientific">Petromyzon marinus</name>
    <name type="common">Sea lamprey</name>
    <dbReference type="NCBI Taxonomy" id="7757"/>
    <lineage>
        <taxon>Eukaryota</taxon>
        <taxon>Metazoa</taxon>
        <taxon>Chordata</taxon>
        <taxon>Craniata</taxon>
        <taxon>Vertebrata</taxon>
        <taxon>Cyclostomata</taxon>
        <taxon>Hyperoartia</taxon>
        <taxon>Petromyzontiformes</taxon>
        <taxon>Petromyzontidae</taxon>
        <taxon>Petromyzon</taxon>
    </lineage>
</organism>
<dbReference type="Proteomes" id="UP001318040">
    <property type="component" value="Chromosome 47"/>
</dbReference>
<feature type="domain" description="RanBD1" evidence="28">
    <location>
        <begin position="1183"/>
        <end position="1319"/>
    </location>
</feature>
<feature type="region of interest" description="Disordered" evidence="26">
    <location>
        <begin position="2571"/>
        <end position="2594"/>
    </location>
</feature>
<evidence type="ECO:0000256" key="26">
    <source>
        <dbReference type="SAM" id="MobiDB-lite"/>
    </source>
</evidence>
<accession>A0AAJ7U2B3</accession>
<keyword evidence="7" id="KW-0479">Metal-binding</keyword>
<evidence type="ECO:0000259" key="27">
    <source>
        <dbReference type="PROSITE" id="PS50072"/>
    </source>
</evidence>
<evidence type="ECO:0000256" key="23">
    <source>
        <dbReference type="ARBA" id="ARBA00081161"/>
    </source>
</evidence>
<feature type="region of interest" description="Disordered" evidence="26">
    <location>
        <begin position="2139"/>
        <end position="2167"/>
    </location>
</feature>
<feature type="compositionally biased region" description="Basic and acidic residues" evidence="26">
    <location>
        <begin position="2927"/>
        <end position="2936"/>
    </location>
</feature>
<gene>
    <name evidence="31" type="primary">RANBP2</name>
</gene>
<feature type="region of interest" description="Disordered" evidence="26">
    <location>
        <begin position="2186"/>
        <end position="2215"/>
    </location>
</feature>
<feature type="repeat" description="TPR" evidence="25">
    <location>
        <begin position="60"/>
        <end position="93"/>
    </location>
</feature>
<dbReference type="SMART" id="SM00160">
    <property type="entry name" value="RanBD"/>
    <property type="match status" value="4"/>
</dbReference>
<dbReference type="Pfam" id="PF00641">
    <property type="entry name" value="Zn_ribbon_RanBP"/>
    <property type="match status" value="5"/>
</dbReference>
<sequence length="3489" mass="378614">MIRSRREVERCVSSLERSAHSPREKKLKGLLFGKLYYEAKDFVVARRHVSDYLTINEKDPKAHKFLGQIYEAEGDKVKAAGCFKRSLELNGGQKELVLKVAELLSEGRALEDGSAKYWVERAAKVFPGNPVVFSLKEKLLRMGGEPEELEALVRDELRLRPHEPALNVHLTKLLLDSGRHSLVLQHVRSVDASPGLRHALTWQRCVVSSLQGVVRGRAEEREEVRLRLLLALHHVVRLSLGTRDIAEAVDALRSFDEELGTALVEEGDWSPVLGELKGQLYLHAGTLLLQMARDRLANWRAVVDQAALCYMLSYQVDRIELKSKSRVVTGQDMDSLSCDRLSQAGHMLVTLREGKPEDYLVQVAESLAGPAGQDALVKAVYAGQPPPCSLLASDDIPQQLRTHVPDMHRLLDYDTGAVAEHGGDLQQLVWLSLMWYDSSEPRPDHLKWLSPLFPKMRLETERLESDSGETTALLDMEVFLLGVTFAANAQLGEKIENLRRADEPRLSPLPLCRLLISDRQRQWWHAVHSLLNRQAQPGTLAKLRLRVQQDLPVLRAHERHGLQPALLIHWADTLVRKGSAQRSKAARRDYVARGAYYWERVLPLLQLARKHKDIPEPIEPLFSHFHSRDIKPQEADAFIVSAKLALGTLSLVREDYEDAVKRFEAVGTPLAFWNCALLFQSLAEDADPGGEETDGPKREQCRASLRKVEGYLLRIMHMLPDHDWDYPAEDGEQAGVSVSSVRDLLDALRARLEQSRDETNGDLSNGGDLGNSSAAASMRSSASPAKATTLTSPLKSILGSPRTSPRWAQQQTHLLETLCHQVQGLQNVMRGLQMGTPEGAGGVQSRMHMVMEGGYPAETLADSYQAPASFQQGVPLTVSTGGASAFYNQSPGYNTQYLLRTTTPAKHPNMYSGIPRLTPQQQQPPQQPQPPPHVYSYQQPPASTPPAPSSAPRIYPQDVFSGSGYPHGSAYGYDSAVSGSVLSPYGNQFYEPPASNPALPEPGFFTMPPANRVPDAPRAVASPSLQGQPPGQLMQQQQPAFQFSNNFRSDDGDYTFSSPVGRQGPAGSLTTGTPIKMEQLPQTASSHGKPFPPSSSQAGPPLSLSQDTAPYFDVKALSGMSFADLAAQSLDKGVGFGQTTGGTNTFSFKDRGRPLFQQSTPARGDDGSDGEVDSVLGEEDGPHFEPVVPLPDKVEVKTGEEDEEELYCNRAKLFRFDADSKEWKERGVGNFKILCHHVSGKLRVLMRREQVLKICANHYITAEMTLNRNAGSDKSWVWHALDFADEVPRHEQLAIKFKTAEEAVVFRTKFEEAQQLLKNVVSDGDEGDKPLALVKGSSKQSSSKSARAGSQTPVFKLIPVGFGAKFEKKEGEWDCSVCVVRNKPDADACIACLSAKPGGGDRPGQTPAAFAPSGSGSSASFPDFKFSTISARNAVECPGSLALGSVPDFRLASSSSLPFKSTQDNKTPAVASPAVSGKGFGAQFAKKEGQWDCEICVVRNDGSATSCVACQTPNPGAPPESNTFTEGLPSLTGVTAFQFGLPTESDKQGSGFMQAATNFAFGMGSDAATGFSFGIATGNSAASSTAKTIQPGSFSFTQASTTTPSSVESRHQAPAFPKLLGFGSQFSKKEGEWDCDTCAVRNKPDLAACAACQMRKPDASTSIPRVAESSQASAVRNLTGFGSQFSKKEGEWDCETCAVRNKPHLAACAACQMRKPDASTSIPRVAESSQAPAFGNLMGFGSQFSKKEGEWDCDTCAVRNKPDLAACAACQTRKPGTEPTEKPPAPLTGFGQPSSGFGSSMSGFTFGTLTAKTDESGFSFGSLAPVAGQASAFKFATQEGKERKGPCQPGSASLLLKILAEDHERVEVPNSSGPVGGQGFSGSVLADFKPMSTDGFQGFSGTSFAELATAQPLEFGKNQSSFSNFPSIGKALFGVTADADTSGQEDSNEMYKTEEDDEIHFEPVVQMPDKVDLVTGEEEEEVCYSQRAKLFRFDTAMSQWKERGVGDIKILRNKQTGRTRILMRREQVLKVCANHCITTSMSLNPMKGSDRAWVWVANDFSEGEPKVEQLAVKFKTPDVGVEFKAKFEECQRALLDMPLQTPHKLLQTGKAAELIQKAEKMKFELKGFKEQFSALDNKSKQAASDGHAVVTSTPTGGTPATLRPGPLSECVVPTLEWDDYDLREGASTCDTSAGTSLLRSPPPQAPDKPDHAASDKPLFRFGETAAGFNFSFQPIVSPGKTLGGHQHRNSTNEENEEEEEEESKEEDNLHFEPIVPLPALIDVRTGEEEEQEVFVHRAKLYRYDREAAQWKERGVGDVKLLQRLEDGRGRLLMRREQVLKICANHWLTADTRLEPMRGSDRAWVWNALDSSDGEPRMEHLALRFKQLETAMVFRQAVLDIQEAQETRQLVPPVQFAPPTPTRVLSVSESAEPAKGTGPAADNEGDAVTEVDEPSSPPRPEMGVGSESTRSPAKSVISPAKFSFGMEALQSLFTSDKPAAGDAGKPVAGFDFSTNKPGPTLATKFTFGSSGITNDASGSSPFSFLNSAGKATFNFEPQRSTKEPTAASSFDFTASPFSFAPPGGGDGSDAGSDGAQSSLATKIVSKGLRGASPTIATGSGSCFAFHLPQQATTSSGEEEQTRQPKVEDFTTEEDEEEGGEVEVVWELIPKEEQRVLAELLLLPATFFCYKNEPGYTSDSDEEVEDFATAVRNLKGKLYLERDSEHRRPRVEAPRGTTCGGDGGVVAVEAAANVPEQEQRPAQGVESASRPEASTSVEADPGARSATPPHRAAVGAPVDVKMTVQASRPGLLPTPPAAVDVKGDAASLVQESRPRTAAVADEEVVFAGQLSPTEEQRVLAQNLQLPPTFFCFKNRPGYTSDSGEDTDDYEEAVNRLRGKLYKEGSRCQEQQQQQQDQPQGPAAQMPGVREMKVERCEEVTTVDRPSASPVPGGASPAPVAPEMFATTEEPDRTSPRPSSPRAADTPDAGTQSEEMEPTSGALNFSTLRWGAHMRDGAGSGSSWALPPISTVDTPSSSFASLASQAATEAFVHSSGETLQSFASLATQTSAASAVSAETPFGTTTGDARLLFECPRGSGLSFSDLASKSSDFLSDKKDANFSWVGAGASVFGAAGTQKKRDGGKEEDEGGEDEQEEDDARESSDDIHFEPLVSLPEVEVRSGEEEETILYKERAKLFRWDRDAATWKERGVGDIKVLHHEARGGFRVLMRREQVYKVCVNHAITAELQLTPMQASNNAFVWIANDYSEGTGRMEQFACRFKTPEQARIFLVTVHDCQERLKTQCQAADAPPGATTEDTPLEVSSETNPTVFLDVAADDEPLGRISIELFANVVPRTAENFRALCTHEHGFGYRNSTIHRVIPGFMCQGGDFTNHNGTGGRSIYEKPFEDESFKILHSRAGILSMANSGRNTNTSQFFITLRATSHLDHKHVAFGAVRSGMSIVRAMEELGSQSGNTTKKIVVTDSGEVARDP</sequence>
<evidence type="ECO:0000256" key="20">
    <source>
        <dbReference type="ARBA" id="ARBA00043952"/>
    </source>
</evidence>
<evidence type="ECO:0000256" key="8">
    <source>
        <dbReference type="ARBA" id="ARBA00022737"/>
    </source>
</evidence>
<protein>
    <recommendedName>
        <fullName evidence="22">E3 SUMO-protein ligase RanBP2</fullName>
    </recommendedName>
    <alternativeName>
        <fullName evidence="23">Ran-binding protein 2</fullName>
    </alternativeName>
</protein>
<feature type="region of interest" description="Disordered" evidence="26">
    <location>
        <begin position="2236"/>
        <end position="2271"/>
    </location>
</feature>
<dbReference type="Gene3D" id="4.10.1060.10">
    <property type="entry name" value="Zinc finger, RanBP2-type"/>
    <property type="match status" value="5"/>
</dbReference>
<feature type="compositionally biased region" description="Low complexity" evidence="26">
    <location>
        <begin position="2743"/>
        <end position="2752"/>
    </location>
</feature>
<dbReference type="KEGG" id="pmrn:116952562"/>
<feature type="region of interest" description="Disordered" evidence="26">
    <location>
        <begin position="1018"/>
        <end position="1037"/>
    </location>
</feature>
<keyword evidence="4" id="KW-1017">Isopeptide bond</keyword>
<dbReference type="Gene3D" id="1.25.40.10">
    <property type="entry name" value="Tetratricopeptide repeat domain"/>
    <property type="match status" value="1"/>
</dbReference>
<dbReference type="Pfam" id="PF12185">
    <property type="entry name" value="IR1-M"/>
    <property type="match status" value="2"/>
</dbReference>
<comment type="subcellular location">
    <subcellularLocation>
        <location evidence="1">Nucleus membrane</location>
    </subcellularLocation>
    <subcellularLocation>
        <location evidence="2">Nucleus</location>
        <location evidence="2">Nuclear pore complex</location>
    </subcellularLocation>
</comment>
<dbReference type="Pfam" id="PF00638">
    <property type="entry name" value="Ran_BP1"/>
    <property type="match status" value="4"/>
</dbReference>
<feature type="domain" description="RanBP2-type" evidence="29">
    <location>
        <begin position="1747"/>
        <end position="1776"/>
    </location>
</feature>
<dbReference type="Pfam" id="PF00160">
    <property type="entry name" value="Pro_isomerase"/>
    <property type="match status" value="1"/>
</dbReference>
<evidence type="ECO:0000256" key="4">
    <source>
        <dbReference type="ARBA" id="ARBA00022499"/>
    </source>
</evidence>
<keyword evidence="9 24" id="KW-0863">Zinc-finger</keyword>
<keyword evidence="25" id="KW-0802">TPR repeat</keyword>
<feature type="compositionally biased region" description="Polar residues" evidence="26">
    <location>
        <begin position="1094"/>
        <end position="1104"/>
    </location>
</feature>
<dbReference type="SMART" id="SM00547">
    <property type="entry name" value="ZnF_RBZ"/>
    <property type="match status" value="5"/>
</dbReference>
<feature type="domain" description="RanBD1" evidence="28">
    <location>
        <begin position="1960"/>
        <end position="2096"/>
    </location>
</feature>
<evidence type="ECO:0000259" key="29">
    <source>
        <dbReference type="PROSITE" id="PS50199"/>
    </source>
</evidence>
<dbReference type="PROSITE" id="PS01358">
    <property type="entry name" value="ZF_RANBP2_1"/>
    <property type="match status" value="5"/>
</dbReference>
<keyword evidence="11" id="KW-0509">mRNA transport</keyword>
<evidence type="ECO:0000259" key="28">
    <source>
        <dbReference type="PROSITE" id="PS50196"/>
    </source>
</evidence>
<feature type="region of interest" description="Disordered" evidence="26">
    <location>
        <begin position="2424"/>
        <end position="2472"/>
    </location>
</feature>
<evidence type="ECO:0000256" key="24">
    <source>
        <dbReference type="PROSITE-ProRule" id="PRU00322"/>
    </source>
</evidence>
<dbReference type="RefSeq" id="XP_032827909.1">
    <property type="nucleotide sequence ID" value="XM_032972018.1"/>
</dbReference>
<evidence type="ECO:0000256" key="6">
    <source>
        <dbReference type="ARBA" id="ARBA00022679"/>
    </source>
</evidence>
<dbReference type="InterPro" id="IPR011990">
    <property type="entry name" value="TPR-like_helical_dom_sf"/>
</dbReference>
<evidence type="ECO:0000256" key="2">
    <source>
        <dbReference type="ARBA" id="ARBA00004567"/>
    </source>
</evidence>
<dbReference type="SUPFAM" id="SSF90209">
    <property type="entry name" value="Ran binding protein zinc finger-like"/>
    <property type="match status" value="5"/>
</dbReference>
<dbReference type="GO" id="GO:0016740">
    <property type="term" value="F:transferase activity"/>
    <property type="evidence" value="ECO:0007669"/>
    <property type="project" value="UniProtKB-KW"/>
</dbReference>
<evidence type="ECO:0000256" key="11">
    <source>
        <dbReference type="ARBA" id="ARBA00022816"/>
    </source>
</evidence>
<comment type="similarity">
    <text evidence="21">Belongs to the RanBP2 E3 ligase family.</text>
</comment>
<dbReference type="PROSITE" id="PS50072">
    <property type="entry name" value="CSA_PPIASE_2"/>
    <property type="match status" value="1"/>
</dbReference>
<feature type="compositionally biased region" description="Basic and acidic residues" evidence="26">
    <location>
        <begin position="2721"/>
        <end position="2731"/>
    </location>
</feature>
<dbReference type="InterPro" id="IPR022011">
    <property type="entry name" value="IR1-M"/>
</dbReference>
<evidence type="ECO:0000256" key="15">
    <source>
        <dbReference type="ARBA" id="ARBA00022927"/>
    </source>
</evidence>
<dbReference type="InterPro" id="IPR011993">
    <property type="entry name" value="PH-like_dom_sf"/>
</dbReference>
<feature type="domain" description="RanBP2-type" evidence="29">
    <location>
        <begin position="1629"/>
        <end position="1658"/>
    </location>
</feature>
<evidence type="ECO:0000256" key="9">
    <source>
        <dbReference type="ARBA" id="ARBA00022771"/>
    </source>
</evidence>
<keyword evidence="13" id="KW-0832">Ubl conjugation</keyword>
<keyword evidence="16" id="KW-0906">Nuclear pore complex</keyword>
<dbReference type="GO" id="GO:0015031">
    <property type="term" value="P:protein transport"/>
    <property type="evidence" value="ECO:0007669"/>
    <property type="project" value="UniProtKB-KW"/>
</dbReference>
<dbReference type="InterPro" id="IPR045255">
    <property type="entry name" value="RanBP1-like"/>
</dbReference>
<keyword evidence="18" id="KW-1015">Disulfide bond</keyword>
<keyword evidence="10" id="KW-0833">Ubl conjugation pathway</keyword>
<feature type="compositionally biased region" description="Acidic residues" evidence="26">
    <location>
        <begin position="2442"/>
        <end position="2452"/>
    </location>
</feature>
<feature type="region of interest" description="Disordered" evidence="26">
    <location>
        <begin position="2721"/>
        <end position="2794"/>
    </location>
</feature>
<evidence type="ECO:0000256" key="17">
    <source>
        <dbReference type="ARBA" id="ARBA00023136"/>
    </source>
</evidence>
<feature type="compositionally biased region" description="Acidic residues" evidence="26">
    <location>
        <begin position="2648"/>
        <end position="2657"/>
    </location>
</feature>
<dbReference type="GO" id="GO:0003723">
    <property type="term" value="F:RNA binding"/>
    <property type="evidence" value="ECO:0007669"/>
    <property type="project" value="UniProtKB-KW"/>
</dbReference>
<evidence type="ECO:0000256" key="22">
    <source>
        <dbReference type="ARBA" id="ARBA00070141"/>
    </source>
</evidence>
<keyword evidence="15" id="KW-0653">Protein transport</keyword>
<dbReference type="Gene3D" id="2.40.100.10">
    <property type="entry name" value="Cyclophilin-like"/>
    <property type="match status" value="1"/>
</dbReference>
<evidence type="ECO:0000256" key="21">
    <source>
        <dbReference type="ARBA" id="ARBA00061164"/>
    </source>
</evidence>
<evidence type="ECO:0000256" key="14">
    <source>
        <dbReference type="ARBA" id="ARBA00022884"/>
    </source>
</evidence>
<feature type="domain" description="RanBD1" evidence="28">
    <location>
        <begin position="2270"/>
        <end position="2406"/>
    </location>
</feature>
<feature type="region of interest" description="Disordered" evidence="26">
    <location>
        <begin position="3131"/>
        <end position="3162"/>
    </location>
</feature>
<dbReference type="PRINTS" id="PR00153">
    <property type="entry name" value="CSAPPISMRASE"/>
</dbReference>
<feature type="compositionally biased region" description="Low complexity" evidence="26">
    <location>
        <begin position="761"/>
        <end position="787"/>
    </location>
</feature>
<dbReference type="PROSITE" id="PS50005">
    <property type="entry name" value="TPR"/>
    <property type="match status" value="1"/>
</dbReference>
<feature type="region of interest" description="Disordered" evidence="26">
    <location>
        <begin position="1399"/>
        <end position="1418"/>
    </location>
</feature>
<dbReference type="PANTHER" id="PTHR23138:SF87">
    <property type="entry name" value="E3 SUMO-PROTEIN LIGASE RANBP2"/>
    <property type="match status" value="1"/>
</dbReference>
<feature type="compositionally biased region" description="Low complexity" evidence="26">
    <location>
        <begin position="2906"/>
        <end position="2922"/>
    </location>
</feature>
<dbReference type="GO" id="GO:0005737">
    <property type="term" value="C:cytoplasm"/>
    <property type="evidence" value="ECO:0007669"/>
    <property type="project" value="TreeGrafter"/>
</dbReference>
<dbReference type="InterPro" id="IPR001876">
    <property type="entry name" value="Znf_RanBP2"/>
</dbReference>
<feature type="region of interest" description="Disordered" evidence="26">
    <location>
        <begin position="2629"/>
        <end position="2657"/>
    </location>
</feature>
<feature type="domain" description="PPIase cyclophilin-type" evidence="27">
    <location>
        <begin position="3328"/>
        <end position="3484"/>
    </location>
</feature>
<keyword evidence="3" id="KW-0813">Transport</keyword>
<dbReference type="InterPro" id="IPR002130">
    <property type="entry name" value="Cyclophilin-type_PPIase_dom"/>
</dbReference>
<evidence type="ECO:0000256" key="25">
    <source>
        <dbReference type="PROSITE-ProRule" id="PRU00339"/>
    </source>
</evidence>
<evidence type="ECO:0000256" key="13">
    <source>
        <dbReference type="ARBA" id="ARBA00022843"/>
    </source>
</evidence>
<dbReference type="InterPro" id="IPR036443">
    <property type="entry name" value="Znf_RanBP2_sf"/>
</dbReference>
<keyword evidence="8" id="KW-0677">Repeat</keyword>
<feature type="domain" description="RanBP2-type" evidence="29">
    <location>
        <begin position="1369"/>
        <end position="1398"/>
    </location>
</feature>
<dbReference type="SMART" id="SM00028">
    <property type="entry name" value="TPR"/>
    <property type="match status" value="1"/>
</dbReference>